<dbReference type="EMBL" id="GBXM01026581">
    <property type="protein sequence ID" value="JAH81996.1"/>
    <property type="molecule type" value="Transcribed_RNA"/>
</dbReference>
<dbReference type="AlphaFoldDB" id="A0A0E9VV92"/>
<sequence>MYCLFPFTCMSPDLSISFPPLQSTISSSDVLRTIVSPMLLRFKWSVFSRVSLT</sequence>
<reference evidence="1" key="2">
    <citation type="journal article" date="2015" name="Fish Shellfish Immunol.">
        <title>Early steps in the European eel (Anguilla anguilla)-Vibrio vulnificus interaction in the gills: Role of the RtxA13 toxin.</title>
        <authorList>
            <person name="Callol A."/>
            <person name="Pajuelo D."/>
            <person name="Ebbesson L."/>
            <person name="Teles M."/>
            <person name="MacKenzie S."/>
            <person name="Amaro C."/>
        </authorList>
    </citation>
    <scope>NUCLEOTIDE SEQUENCE</scope>
</reference>
<protein>
    <submittedName>
        <fullName evidence="1">Uncharacterized protein</fullName>
    </submittedName>
</protein>
<reference evidence="1" key="1">
    <citation type="submission" date="2014-11" db="EMBL/GenBank/DDBJ databases">
        <authorList>
            <person name="Amaro Gonzalez C."/>
        </authorList>
    </citation>
    <scope>NUCLEOTIDE SEQUENCE</scope>
</reference>
<evidence type="ECO:0000313" key="1">
    <source>
        <dbReference type="EMBL" id="JAH81996.1"/>
    </source>
</evidence>
<proteinExistence type="predicted"/>
<name>A0A0E9VV92_ANGAN</name>
<organism evidence="1">
    <name type="scientific">Anguilla anguilla</name>
    <name type="common">European freshwater eel</name>
    <name type="synonym">Muraena anguilla</name>
    <dbReference type="NCBI Taxonomy" id="7936"/>
    <lineage>
        <taxon>Eukaryota</taxon>
        <taxon>Metazoa</taxon>
        <taxon>Chordata</taxon>
        <taxon>Craniata</taxon>
        <taxon>Vertebrata</taxon>
        <taxon>Euteleostomi</taxon>
        <taxon>Actinopterygii</taxon>
        <taxon>Neopterygii</taxon>
        <taxon>Teleostei</taxon>
        <taxon>Anguilliformes</taxon>
        <taxon>Anguillidae</taxon>
        <taxon>Anguilla</taxon>
    </lineage>
</organism>
<accession>A0A0E9VV92</accession>